<dbReference type="AlphaFoldDB" id="A0A0L7KQ68"/>
<proteinExistence type="predicted"/>
<keyword evidence="2" id="KW-1185">Reference proteome</keyword>
<evidence type="ECO:0000313" key="2">
    <source>
        <dbReference type="Proteomes" id="UP000037510"/>
    </source>
</evidence>
<accession>A0A0L7KQ68</accession>
<dbReference type="EMBL" id="JTDY01007438">
    <property type="protein sequence ID" value="KOB65201.1"/>
    <property type="molecule type" value="Genomic_DNA"/>
</dbReference>
<organism evidence="1 2">
    <name type="scientific">Operophtera brumata</name>
    <name type="common">Winter moth</name>
    <name type="synonym">Phalaena brumata</name>
    <dbReference type="NCBI Taxonomy" id="104452"/>
    <lineage>
        <taxon>Eukaryota</taxon>
        <taxon>Metazoa</taxon>
        <taxon>Ecdysozoa</taxon>
        <taxon>Arthropoda</taxon>
        <taxon>Hexapoda</taxon>
        <taxon>Insecta</taxon>
        <taxon>Pterygota</taxon>
        <taxon>Neoptera</taxon>
        <taxon>Endopterygota</taxon>
        <taxon>Lepidoptera</taxon>
        <taxon>Glossata</taxon>
        <taxon>Ditrysia</taxon>
        <taxon>Geometroidea</taxon>
        <taxon>Geometridae</taxon>
        <taxon>Larentiinae</taxon>
        <taxon>Operophtera</taxon>
    </lineage>
</organism>
<name>A0A0L7KQ68_OPEBR</name>
<reference evidence="1 2" key="1">
    <citation type="journal article" date="2015" name="Genome Biol. Evol.">
        <title>The genome of winter moth (Operophtera brumata) provides a genomic perspective on sexual dimorphism and phenology.</title>
        <authorList>
            <person name="Derks M.F."/>
            <person name="Smit S."/>
            <person name="Salis L."/>
            <person name="Schijlen E."/>
            <person name="Bossers A."/>
            <person name="Mateman C."/>
            <person name="Pijl A.S."/>
            <person name="de Ridder D."/>
            <person name="Groenen M.A."/>
            <person name="Visser M.E."/>
            <person name="Megens H.J."/>
        </authorList>
    </citation>
    <scope>NUCLEOTIDE SEQUENCE [LARGE SCALE GENOMIC DNA]</scope>
    <source>
        <strain evidence="1">WM2013NL</strain>
        <tissue evidence="1">Head and thorax</tissue>
    </source>
</reference>
<protein>
    <submittedName>
        <fullName evidence="1">Legumaturain</fullName>
    </submittedName>
</protein>
<sequence>MDIKLYPYGLAECGKLMQIDAEPIKACASGSKGSELLRYYGEETNKAWVFAVPYITVNGVQVSQKNFQRDVCEALPKE</sequence>
<dbReference type="Proteomes" id="UP000037510">
    <property type="component" value="Unassembled WGS sequence"/>
</dbReference>
<comment type="caution">
    <text evidence="1">The sequence shown here is derived from an EMBL/GenBank/DDBJ whole genome shotgun (WGS) entry which is preliminary data.</text>
</comment>
<gene>
    <name evidence="1" type="ORF">OBRU01_23084</name>
</gene>
<evidence type="ECO:0000313" key="1">
    <source>
        <dbReference type="EMBL" id="KOB65201.1"/>
    </source>
</evidence>
<feature type="non-terminal residue" evidence="1">
    <location>
        <position position="78"/>
    </location>
</feature>